<dbReference type="SMART" id="SM00398">
    <property type="entry name" value="HMG"/>
    <property type="match status" value="1"/>
</dbReference>
<accession>A0A6A6D9Q7</accession>
<evidence type="ECO:0000313" key="6">
    <source>
        <dbReference type="EMBL" id="KAF2176177.1"/>
    </source>
</evidence>
<name>A0A6A6D9Q7_9PEZI</name>
<organism evidence="6 7">
    <name type="scientific">Zopfia rhizophila CBS 207.26</name>
    <dbReference type="NCBI Taxonomy" id="1314779"/>
    <lineage>
        <taxon>Eukaryota</taxon>
        <taxon>Fungi</taxon>
        <taxon>Dikarya</taxon>
        <taxon>Ascomycota</taxon>
        <taxon>Pezizomycotina</taxon>
        <taxon>Dothideomycetes</taxon>
        <taxon>Dothideomycetes incertae sedis</taxon>
        <taxon>Zopfiaceae</taxon>
        <taxon>Zopfia</taxon>
    </lineage>
</organism>
<keyword evidence="3" id="KW-0539">Nucleus</keyword>
<feature type="DNA-binding region" description="HMG box" evidence="3">
    <location>
        <begin position="1"/>
        <end position="65"/>
    </location>
</feature>
<gene>
    <name evidence="6" type="ORF">K469DRAFT_700290</name>
</gene>
<feature type="region of interest" description="Disordered" evidence="4">
    <location>
        <begin position="56"/>
        <end position="79"/>
    </location>
</feature>
<feature type="compositionally biased region" description="Basic and acidic residues" evidence="4">
    <location>
        <begin position="56"/>
        <end position="66"/>
    </location>
</feature>
<dbReference type="PROSITE" id="PS50118">
    <property type="entry name" value="HMG_BOX_2"/>
    <property type="match status" value="1"/>
</dbReference>
<dbReference type="GO" id="GO:0030154">
    <property type="term" value="P:cell differentiation"/>
    <property type="evidence" value="ECO:0007669"/>
    <property type="project" value="TreeGrafter"/>
</dbReference>
<dbReference type="GO" id="GO:0005634">
    <property type="term" value="C:nucleus"/>
    <property type="evidence" value="ECO:0007669"/>
    <property type="project" value="UniProtKB-UniRule"/>
</dbReference>
<evidence type="ECO:0000313" key="7">
    <source>
        <dbReference type="Proteomes" id="UP000800200"/>
    </source>
</evidence>
<evidence type="ECO:0000256" key="2">
    <source>
        <dbReference type="ARBA" id="ARBA00023163"/>
    </source>
</evidence>
<dbReference type="InterPro" id="IPR050140">
    <property type="entry name" value="SRY-related_HMG-box_TF-like"/>
</dbReference>
<dbReference type="Pfam" id="PF00505">
    <property type="entry name" value="HMG_box"/>
    <property type="match status" value="1"/>
</dbReference>
<dbReference type="InterPro" id="IPR036910">
    <property type="entry name" value="HMG_box_dom_sf"/>
</dbReference>
<dbReference type="CDD" id="cd01389">
    <property type="entry name" value="HMG-box_ROX1-like"/>
    <property type="match status" value="1"/>
</dbReference>
<dbReference type="GO" id="GO:0000978">
    <property type="term" value="F:RNA polymerase II cis-regulatory region sequence-specific DNA binding"/>
    <property type="evidence" value="ECO:0007669"/>
    <property type="project" value="TreeGrafter"/>
</dbReference>
<dbReference type="Proteomes" id="UP000800200">
    <property type="component" value="Unassembled WGS sequence"/>
</dbReference>
<dbReference type="GO" id="GO:0000122">
    <property type="term" value="P:negative regulation of transcription by RNA polymerase II"/>
    <property type="evidence" value="ECO:0007669"/>
    <property type="project" value="TreeGrafter"/>
</dbReference>
<dbReference type="GO" id="GO:0001228">
    <property type="term" value="F:DNA-binding transcription activator activity, RNA polymerase II-specific"/>
    <property type="evidence" value="ECO:0007669"/>
    <property type="project" value="TreeGrafter"/>
</dbReference>
<dbReference type="InterPro" id="IPR009071">
    <property type="entry name" value="HMG_box_dom"/>
</dbReference>
<keyword evidence="1 3" id="KW-0238">DNA-binding</keyword>
<dbReference type="PANTHER" id="PTHR10270">
    <property type="entry name" value="SOX TRANSCRIPTION FACTOR"/>
    <property type="match status" value="1"/>
</dbReference>
<protein>
    <recommendedName>
        <fullName evidence="5">HMG box domain-containing protein</fullName>
    </recommendedName>
</protein>
<dbReference type="Gene3D" id="1.10.30.10">
    <property type="entry name" value="High mobility group box domain"/>
    <property type="match status" value="1"/>
</dbReference>
<dbReference type="SUPFAM" id="SSF47095">
    <property type="entry name" value="HMG-box"/>
    <property type="match status" value="1"/>
</dbReference>
<proteinExistence type="predicted"/>
<dbReference type="OrthoDB" id="6247875at2759"/>
<keyword evidence="2" id="KW-0804">Transcription</keyword>
<dbReference type="EMBL" id="ML994713">
    <property type="protein sequence ID" value="KAF2176177.1"/>
    <property type="molecule type" value="Genomic_DNA"/>
</dbReference>
<evidence type="ECO:0000259" key="5">
    <source>
        <dbReference type="PROSITE" id="PS50118"/>
    </source>
</evidence>
<feature type="domain" description="HMG box" evidence="5">
    <location>
        <begin position="1"/>
        <end position="65"/>
    </location>
</feature>
<evidence type="ECO:0000256" key="4">
    <source>
        <dbReference type="SAM" id="MobiDB-lite"/>
    </source>
</evidence>
<sequence>MNCFMLFREYEHKLLKALHPHLCTQEISKILSEKWKNLTGEERAYWKAEAIKTKEEHQRLHPDYKYSPRKPGQKKKRQSRKAIQAAVSTSFPEASMLTSNFNPVSEASIKASISSAPATDFRLEIFDFNSFPGTSMLTPDTNPTSEAAANVFTTHIGNALPSDAAWVAETMGLQSLESQEPLPPMSATGFYDAEARRQSCLEAEFGAEFATEHDSAELPTELLAPSGRPIASGSATDREEMANDDIPLYSPLADILSTYVASSDEHIASLRRALRVGADENATLPAFSSANC</sequence>
<reference evidence="6" key="1">
    <citation type="journal article" date="2020" name="Stud. Mycol.">
        <title>101 Dothideomycetes genomes: a test case for predicting lifestyles and emergence of pathogens.</title>
        <authorList>
            <person name="Haridas S."/>
            <person name="Albert R."/>
            <person name="Binder M."/>
            <person name="Bloem J."/>
            <person name="Labutti K."/>
            <person name="Salamov A."/>
            <person name="Andreopoulos B."/>
            <person name="Baker S."/>
            <person name="Barry K."/>
            <person name="Bills G."/>
            <person name="Bluhm B."/>
            <person name="Cannon C."/>
            <person name="Castanera R."/>
            <person name="Culley D."/>
            <person name="Daum C."/>
            <person name="Ezra D."/>
            <person name="Gonzalez J."/>
            <person name="Henrissat B."/>
            <person name="Kuo A."/>
            <person name="Liang C."/>
            <person name="Lipzen A."/>
            <person name="Lutzoni F."/>
            <person name="Magnuson J."/>
            <person name="Mondo S."/>
            <person name="Nolan M."/>
            <person name="Ohm R."/>
            <person name="Pangilinan J."/>
            <person name="Park H.-J."/>
            <person name="Ramirez L."/>
            <person name="Alfaro M."/>
            <person name="Sun H."/>
            <person name="Tritt A."/>
            <person name="Yoshinaga Y."/>
            <person name="Zwiers L.-H."/>
            <person name="Turgeon B."/>
            <person name="Goodwin S."/>
            <person name="Spatafora J."/>
            <person name="Crous P."/>
            <person name="Grigoriev I."/>
        </authorList>
    </citation>
    <scope>NUCLEOTIDE SEQUENCE</scope>
    <source>
        <strain evidence="6">CBS 207.26</strain>
    </source>
</reference>
<feature type="compositionally biased region" description="Basic residues" evidence="4">
    <location>
        <begin position="67"/>
        <end position="79"/>
    </location>
</feature>
<evidence type="ECO:0000256" key="1">
    <source>
        <dbReference type="ARBA" id="ARBA00023125"/>
    </source>
</evidence>
<dbReference type="PANTHER" id="PTHR10270:SF161">
    <property type="entry name" value="SEX-DETERMINING REGION Y PROTEIN"/>
    <property type="match status" value="1"/>
</dbReference>
<evidence type="ECO:0000256" key="3">
    <source>
        <dbReference type="PROSITE-ProRule" id="PRU00267"/>
    </source>
</evidence>
<dbReference type="AlphaFoldDB" id="A0A6A6D9Q7"/>
<keyword evidence="7" id="KW-1185">Reference proteome</keyword>